<reference evidence="2 4" key="1">
    <citation type="submission" date="2015-09" db="EMBL/GenBank/DDBJ databases">
        <title>Spore heat resistance.</title>
        <authorList>
            <person name="Boekhorst J."/>
            <person name="Berendsen E.M."/>
            <person name="Wells-Bennik M.H."/>
            <person name="Kuipers O.P."/>
        </authorList>
    </citation>
    <scope>NUCLEOTIDE SEQUENCE [LARGE SCALE GENOMIC DNA]</scope>
    <source>
        <strain evidence="2 4">B4122</strain>
    </source>
</reference>
<feature type="chain" id="PRO_5044363712" evidence="1">
    <location>
        <begin position="26"/>
        <end position="255"/>
    </location>
</feature>
<dbReference type="InterPro" id="IPR051532">
    <property type="entry name" value="Ester_Hydrolysis_Enzymes"/>
</dbReference>
<dbReference type="Proteomes" id="UP000076442">
    <property type="component" value="Unassembled WGS sequence"/>
</dbReference>
<protein>
    <submittedName>
        <fullName evidence="2">Lipase/Acylhydrolase with GDSL-like motif</fullName>
    </submittedName>
    <submittedName>
        <fullName evidence="3">SGNH/GDSL hydrolase family protein</fullName>
    </submittedName>
</protein>
<dbReference type="CDD" id="cd04506">
    <property type="entry name" value="SGNH_hydrolase_YpmR_like"/>
    <property type="match status" value="1"/>
</dbReference>
<evidence type="ECO:0000313" key="4">
    <source>
        <dbReference type="Proteomes" id="UP000076442"/>
    </source>
</evidence>
<accession>A0A063X7G6</accession>
<evidence type="ECO:0000256" key="1">
    <source>
        <dbReference type="SAM" id="SignalP"/>
    </source>
</evidence>
<organism evidence="3 5">
    <name type="scientific">Bacillus subtilis</name>
    <dbReference type="NCBI Taxonomy" id="1423"/>
    <lineage>
        <taxon>Bacteria</taxon>
        <taxon>Bacillati</taxon>
        <taxon>Bacillota</taxon>
        <taxon>Bacilli</taxon>
        <taxon>Bacillales</taxon>
        <taxon>Bacillaceae</taxon>
        <taxon>Bacillus</taxon>
    </lineage>
</organism>
<name>A0A063X7G6_BACIU</name>
<sequence>MKLRIFSIMASLILLLTACTSIRTSSEGKQKAHETKTKEHIVIAAVGDSLTEGVGDPDGKGYVGKVADSIRSDKQVKTVDVKNYAVKGNRSDDLLEKLKDKKVQKGIKDADYVFFTIGGNDLMKILRQNFLQLTVEPFQEAEKPYEKRFEKIISEIRELNDHAELIYVSMYNPFTFTLSELNEINGVVTDWNHIAEKELKKDKHAKIVHIEDLFNQKSDSSRISEEDDFHPNGTGYSLIAKRVYQAIKKEGLPKE</sequence>
<dbReference type="Proteomes" id="UP000665181">
    <property type="component" value="Unassembled WGS sequence"/>
</dbReference>
<evidence type="ECO:0000313" key="2">
    <source>
        <dbReference type="EMBL" id="KZD91401.1"/>
    </source>
</evidence>
<dbReference type="EMBL" id="JAGFPW010000006">
    <property type="protein sequence ID" value="MBO3794513.1"/>
    <property type="molecule type" value="Genomic_DNA"/>
</dbReference>
<dbReference type="Pfam" id="PF00657">
    <property type="entry name" value="Lipase_GDSL"/>
    <property type="match status" value="1"/>
</dbReference>
<dbReference type="SUPFAM" id="SSF52266">
    <property type="entry name" value="SGNH hydrolase"/>
    <property type="match status" value="1"/>
</dbReference>
<dbReference type="EMBL" id="LJZV01000012">
    <property type="protein sequence ID" value="KZD91401.1"/>
    <property type="molecule type" value="Genomic_DNA"/>
</dbReference>
<dbReference type="PROSITE" id="PS51257">
    <property type="entry name" value="PROKAR_LIPOPROTEIN"/>
    <property type="match status" value="1"/>
</dbReference>
<comment type="caution">
    <text evidence="3">The sequence shown here is derived from an EMBL/GenBank/DDBJ whole genome shotgun (WGS) entry which is preliminary data.</text>
</comment>
<dbReference type="InterPro" id="IPR036514">
    <property type="entry name" value="SGNH_hydro_sf"/>
</dbReference>
<keyword evidence="3" id="KW-0378">Hydrolase</keyword>
<evidence type="ECO:0000313" key="3">
    <source>
        <dbReference type="EMBL" id="MBO3794513.1"/>
    </source>
</evidence>
<gene>
    <name evidence="2" type="ORF">B4122_2043</name>
    <name evidence="3" type="ORF">J5227_09350</name>
</gene>
<dbReference type="RefSeq" id="WP_003245956.1">
    <property type="nucleotide sequence ID" value="NZ_AP024621.1"/>
</dbReference>
<dbReference type="InterPro" id="IPR001087">
    <property type="entry name" value="GDSL"/>
</dbReference>
<reference evidence="3" key="2">
    <citation type="submission" date="2021-03" db="EMBL/GenBank/DDBJ databases">
        <title>Isolation of Bacillus subtilis from fermented food sample.</title>
        <authorList>
            <person name="Lakshmanan V."/>
            <person name="Athira K."/>
            <person name="Rajagopal K."/>
        </authorList>
    </citation>
    <scope>NUCLEOTIDE SEQUENCE</scope>
    <source>
        <strain evidence="3">S1</strain>
    </source>
</reference>
<evidence type="ECO:0000313" key="5">
    <source>
        <dbReference type="Proteomes" id="UP000665181"/>
    </source>
</evidence>
<dbReference type="SMR" id="A0A063X7G6"/>
<dbReference type="AlphaFoldDB" id="A0A063X7G6"/>
<feature type="signal peptide" evidence="1">
    <location>
        <begin position="1"/>
        <end position="25"/>
    </location>
</feature>
<keyword evidence="1" id="KW-0732">Signal</keyword>
<dbReference type="PANTHER" id="PTHR30383:SF27">
    <property type="entry name" value="SPORE GERMINATION LIPASE LIPC"/>
    <property type="match status" value="1"/>
</dbReference>
<dbReference type="PANTHER" id="PTHR30383">
    <property type="entry name" value="THIOESTERASE 1/PROTEASE 1/LYSOPHOSPHOLIPASE L1"/>
    <property type="match status" value="1"/>
</dbReference>
<proteinExistence type="predicted"/>
<dbReference type="Gene3D" id="3.40.50.1110">
    <property type="entry name" value="SGNH hydrolase"/>
    <property type="match status" value="1"/>
</dbReference>
<dbReference type="GO" id="GO:0004622">
    <property type="term" value="F:phosphatidylcholine lysophospholipase activity"/>
    <property type="evidence" value="ECO:0007669"/>
    <property type="project" value="TreeGrafter"/>
</dbReference>